<organism evidence="1">
    <name type="scientific">uncultured Caudovirales phage</name>
    <dbReference type="NCBI Taxonomy" id="2100421"/>
    <lineage>
        <taxon>Viruses</taxon>
        <taxon>Duplodnaviria</taxon>
        <taxon>Heunggongvirae</taxon>
        <taxon>Uroviricota</taxon>
        <taxon>Caudoviricetes</taxon>
        <taxon>Peduoviridae</taxon>
        <taxon>Maltschvirus</taxon>
        <taxon>Maltschvirus maltsch</taxon>
    </lineage>
</organism>
<sequence length="130" mass="14077">MDNHILRPFDQRVRDCAMEQTAGGGFARLARCPVCSMIQVDEVIAANDIVTHDGEKPKPGYTMRVMQDGQCSRCSTAHARSPEMFEWALAAIAKAQEDAVELSTARNTAAVKDARELGYAAGHVAGRNGN</sequence>
<dbReference type="EMBL" id="LR796994">
    <property type="protein sequence ID" value="CAB4180446.1"/>
    <property type="molecule type" value="Genomic_DNA"/>
</dbReference>
<protein>
    <submittedName>
        <fullName evidence="1">Uncharacterized protein</fullName>
    </submittedName>
</protein>
<gene>
    <name evidence="1" type="ORF">UFOVP1040_55</name>
</gene>
<name>A0A6J5QDL9_9CAUD</name>
<accession>A0A6J5QDL9</accession>
<evidence type="ECO:0000313" key="1">
    <source>
        <dbReference type="EMBL" id="CAB4180446.1"/>
    </source>
</evidence>
<proteinExistence type="predicted"/>
<reference evidence="1" key="1">
    <citation type="submission" date="2020-05" db="EMBL/GenBank/DDBJ databases">
        <authorList>
            <person name="Chiriac C."/>
            <person name="Salcher M."/>
            <person name="Ghai R."/>
            <person name="Kavagutti S V."/>
        </authorList>
    </citation>
    <scope>NUCLEOTIDE SEQUENCE</scope>
</reference>